<keyword evidence="2" id="KW-1185">Reference proteome</keyword>
<organism evidence="1 2">
    <name type="scientific">Trema orientale</name>
    <name type="common">Charcoal tree</name>
    <name type="synonym">Celtis orientalis</name>
    <dbReference type="NCBI Taxonomy" id="63057"/>
    <lineage>
        <taxon>Eukaryota</taxon>
        <taxon>Viridiplantae</taxon>
        <taxon>Streptophyta</taxon>
        <taxon>Embryophyta</taxon>
        <taxon>Tracheophyta</taxon>
        <taxon>Spermatophyta</taxon>
        <taxon>Magnoliopsida</taxon>
        <taxon>eudicotyledons</taxon>
        <taxon>Gunneridae</taxon>
        <taxon>Pentapetalae</taxon>
        <taxon>rosids</taxon>
        <taxon>fabids</taxon>
        <taxon>Rosales</taxon>
        <taxon>Cannabaceae</taxon>
        <taxon>Trema</taxon>
    </lineage>
</organism>
<name>A0A2P5DE77_TREOI</name>
<proteinExistence type="predicted"/>
<sequence length="94" mass="10316">MALPAGLKGLSSVNLRGVVLVQPYFLEKYLIGVEAFKASVNQGKLRPEKIGLLVHPSLELGSDDPLINPYKDPIVGKCWFAWLRISVEGSRVVL</sequence>
<comment type="caution">
    <text evidence="1">The sequence shown here is derived from an EMBL/GenBank/DDBJ whole genome shotgun (WGS) entry which is preliminary data.</text>
</comment>
<dbReference type="InParanoid" id="A0A2P5DE77"/>
<accession>A0A2P5DE77</accession>
<evidence type="ECO:0000313" key="1">
    <source>
        <dbReference type="EMBL" id="PON71579.1"/>
    </source>
</evidence>
<dbReference type="AlphaFoldDB" id="A0A2P5DE77"/>
<dbReference type="EMBL" id="JXTC01000276">
    <property type="protein sequence ID" value="PON71579.1"/>
    <property type="molecule type" value="Genomic_DNA"/>
</dbReference>
<dbReference type="OrthoDB" id="10380732at2759"/>
<evidence type="ECO:0000313" key="2">
    <source>
        <dbReference type="Proteomes" id="UP000237000"/>
    </source>
</evidence>
<dbReference type="Proteomes" id="UP000237000">
    <property type="component" value="Unassembled WGS sequence"/>
</dbReference>
<protein>
    <submittedName>
        <fullName evidence="1">Uncharacterized protein</fullName>
    </submittedName>
</protein>
<gene>
    <name evidence="1" type="ORF">TorRG33x02_253750</name>
</gene>
<reference evidence="2" key="1">
    <citation type="submission" date="2016-06" db="EMBL/GenBank/DDBJ databases">
        <title>Parallel loss of symbiosis genes in relatives of nitrogen-fixing non-legume Parasponia.</title>
        <authorList>
            <person name="Van Velzen R."/>
            <person name="Holmer R."/>
            <person name="Bu F."/>
            <person name="Rutten L."/>
            <person name="Van Zeijl A."/>
            <person name="Liu W."/>
            <person name="Santuari L."/>
            <person name="Cao Q."/>
            <person name="Sharma T."/>
            <person name="Shen D."/>
            <person name="Roswanjaya Y."/>
            <person name="Wardhani T."/>
            <person name="Kalhor M.S."/>
            <person name="Jansen J."/>
            <person name="Van den Hoogen J."/>
            <person name="Gungor B."/>
            <person name="Hartog M."/>
            <person name="Hontelez J."/>
            <person name="Verver J."/>
            <person name="Yang W.-C."/>
            <person name="Schijlen E."/>
            <person name="Repin R."/>
            <person name="Schilthuizen M."/>
            <person name="Schranz E."/>
            <person name="Heidstra R."/>
            <person name="Miyata K."/>
            <person name="Fedorova E."/>
            <person name="Kohlen W."/>
            <person name="Bisseling T."/>
            <person name="Smit S."/>
            <person name="Geurts R."/>
        </authorList>
    </citation>
    <scope>NUCLEOTIDE SEQUENCE [LARGE SCALE GENOMIC DNA]</scope>
    <source>
        <strain evidence="2">cv. RG33-2</strain>
    </source>
</reference>